<dbReference type="Proteomes" id="UP000800038">
    <property type="component" value="Unassembled WGS sequence"/>
</dbReference>
<accession>A0A6A5SIP9</accession>
<protein>
    <submittedName>
        <fullName evidence="2">Uncharacterized protein</fullName>
    </submittedName>
</protein>
<gene>
    <name evidence="2" type="ORF">EJ02DRAFT_436311</name>
</gene>
<name>A0A6A5SIP9_9PLEO</name>
<proteinExistence type="predicted"/>
<reference evidence="2" key="1">
    <citation type="journal article" date="2020" name="Stud. Mycol.">
        <title>101 Dothideomycetes genomes: a test case for predicting lifestyles and emergence of pathogens.</title>
        <authorList>
            <person name="Haridas S."/>
            <person name="Albert R."/>
            <person name="Binder M."/>
            <person name="Bloem J."/>
            <person name="Labutti K."/>
            <person name="Salamov A."/>
            <person name="Andreopoulos B."/>
            <person name="Baker S."/>
            <person name="Barry K."/>
            <person name="Bills G."/>
            <person name="Bluhm B."/>
            <person name="Cannon C."/>
            <person name="Castanera R."/>
            <person name="Culley D."/>
            <person name="Daum C."/>
            <person name="Ezra D."/>
            <person name="Gonzalez J."/>
            <person name="Henrissat B."/>
            <person name="Kuo A."/>
            <person name="Liang C."/>
            <person name="Lipzen A."/>
            <person name="Lutzoni F."/>
            <person name="Magnuson J."/>
            <person name="Mondo S."/>
            <person name="Nolan M."/>
            <person name="Ohm R."/>
            <person name="Pangilinan J."/>
            <person name="Park H.-J."/>
            <person name="Ramirez L."/>
            <person name="Alfaro M."/>
            <person name="Sun H."/>
            <person name="Tritt A."/>
            <person name="Yoshinaga Y."/>
            <person name="Zwiers L.-H."/>
            <person name="Turgeon B."/>
            <person name="Goodwin S."/>
            <person name="Spatafora J."/>
            <person name="Crous P."/>
            <person name="Grigoriev I."/>
        </authorList>
    </citation>
    <scope>NUCLEOTIDE SEQUENCE</scope>
    <source>
        <strain evidence="2">CBS 161.51</strain>
    </source>
</reference>
<evidence type="ECO:0000256" key="1">
    <source>
        <dbReference type="SAM" id="Phobius"/>
    </source>
</evidence>
<keyword evidence="3" id="KW-1185">Reference proteome</keyword>
<dbReference type="AlphaFoldDB" id="A0A6A5SIP9"/>
<evidence type="ECO:0000313" key="2">
    <source>
        <dbReference type="EMBL" id="KAF1939560.1"/>
    </source>
</evidence>
<keyword evidence="1" id="KW-1133">Transmembrane helix</keyword>
<sequence length="152" mass="16657">MTMVVVMYSAVAINSYINNVTKMWASDGRCHFGIRAIVSIPFTAVNFFTDLVLTGVFFYLLRPVAKFSGNITSAIARGGRSNAEANHVHGGTDTPVRKNIRTLLWKSIIGSLLIKIPMAANMIQFVITKGEELGMICLTICLLDGKQSPVEF</sequence>
<evidence type="ECO:0000313" key="3">
    <source>
        <dbReference type="Proteomes" id="UP000800038"/>
    </source>
</evidence>
<dbReference type="EMBL" id="ML976079">
    <property type="protein sequence ID" value="KAF1939560.1"/>
    <property type="molecule type" value="Genomic_DNA"/>
</dbReference>
<feature type="transmembrane region" description="Helical" evidence="1">
    <location>
        <begin position="32"/>
        <end position="61"/>
    </location>
</feature>
<keyword evidence="1" id="KW-0812">Transmembrane</keyword>
<dbReference type="PANTHER" id="PTHR38848">
    <property type="entry name" value="G-PROTEIN COUPLED RECEPTORS FAMILY 3 PROFILE DOMAIN-CONTAINING PROTEIN"/>
    <property type="match status" value="1"/>
</dbReference>
<keyword evidence="1" id="KW-0472">Membrane</keyword>
<dbReference type="PANTHER" id="PTHR38848:SF3">
    <property type="entry name" value="G-PROTEIN COUPLED RECEPTORS FAMILY 3 PROFILE DOMAIN-CONTAINING PROTEIN"/>
    <property type="match status" value="1"/>
</dbReference>
<dbReference type="OrthoDB" id="3210850at2759"/>
<organism evidence="2 3">
    <name type="scientific">Clathrospora elynae</name>
    <dbReference type="NCBI Taxonomy" id="706981"/>
    <lineage>
        <taxon>Eukaryota</taxon>
        <taxon>Fungi</taxon>
        <taxon>Dikarya</taxon>
        <taxon>Ascomycota</taxon>
        <taxon>Pezizomycotina</taxon>
        <taxon>Dothideomycetes</taxon>
        <taxon>Pleosporomycetidae</taxon>
        <taxon>Pleosporales</taxon>
        <taxon>Diademaceae</taxon>
        <taxon>Clathrospora</taxon>
    </lineage>
</organism>